<keyword evidence="2" id="KW-0378">Hydrolase</keyword>
<keyword evidence="3" id="KW-0143">Chaperone</keyword>
<evidence type="ECO:0000256" key="6">
    <source>
        <dbReference type="ARBA" id="ARBA00049117"/>
    </source>
</evidence>
<evidence type="ECO:0000313" key="9">
    <source>
        <dbReference type="Proteomes" id="UP000295341"/>
    </source>
</evidence>
<dbReference type="OrthoDB" id="9808822at2"/>
<dbReference type="EMBL" id="SOBT01000009">
    <property type="protein sequence ID" value="TDU28007.1"/>
    <property type="molecule type" value="Genomic_DNA"/>
</dbReference>
<dbReference type="InterPro" id="IPR003495">
    <property type="entry name" value="CobW/HypB/UreG_nucleotide-bd"/>
</dbReference>
<comment type="caution">
    <text evidence="8">The sequence shown here is derived from an EMBL/GenBank/DDBJ whole genome shotgun (WGS) entry which is preliminary data.</text>
</comment>
<dbReference type="AlphaFoldDB" id="A0A4V3URM2"/>
<comment type="catalytic activity">
    <reaction evidence="6">
        <text>GTP + H2O = GDP + phosphate + H(+)</text>
        <dbReference type="Rhea" id="RHEA:19669"/>
        <dbReference type="ChEBI" id="CHEBI:15377"/>
        <dbReference type="ChEBI" id="CHEBI:15378"/>
        <dbReference type="ChEBI" id="CHEBI:37565"/>
        <dbReference type="ChEBI" id="CHEBI:43474"/>
        <dbReference type="ChEBI" id="CHEBI:58189"/>
    </reaction>
    <physiologicalReaction direction="left-to-right" evidence="6">
        <dbReference type="Rhea" id="RHEA:19670"/>
    </physiologicalReaction>
</comment>
<dbReference type="SMART" id="SM00833">
    <property type="entry name" value="CobW_C"/>
    <property type="match status" value="1"/>
</dbReference>
<dbReference type="GO" id="GO:0016787">
    <property type="term" value="F:hydrolase activity"/>
    <property type="evidence" value="ECO:0007669"/>
    <property type="project" value="UniProtKB-KW"/>
</dbReference>
<evidence type="ECO:0000256" key="2">
    <source>
        <dbReference type="ARBA" id="ARBA00022801"/>
    </source>
</evidence>
<evidence type="ECO:0000256" key="4">
    <source>
        <dbReference type="ARBA" id="ARBA00034320"/>
    </source>
</evidence>
<dbReference type="InterPro" id="IPR036627">
    <property type="entry name" value="CobW-likC_sf"/>
</dbReference>
<sequence>MRPVAIPVTVLTGFLGSGKTTLINRILKEAHGRRFAVIENEYGEINVDSDLLVKDGGETVVQLTNGCVCCTVRGDLANALNDLATRREKGEIAFDHVLIEPTGLADPGPIVRTFMAETEVLAKYFLDGVVTLFDAINGERNLAESVEAQAQLGYADRVLITKIDLLHELRPGDEERLLKSVGEANTVAAITALDVTRADWSEVFEKLLELRGYQFDRVIFAPAGASSSGADHTPGVVSVSFQADAELDGIRLNQALAAINDRYGEALWRIKGVLAIEGMRSRVIVQGVQGLIQANPSTVWRMFEPKVSRLVLIGRELDRDWILSVLQASTSAPAPTVPGH</sequence>
<evidence type="ECO:0000256" key="1">
    <source>
        <dbReference type="ARBA" id="ARBA00022741"/>
    </source>
</evidence>
<evidence type="ECO:0000256" key="5">
    <source>
        <dbReference type="ARBA" id="ARBA00045658"/>
    </source>
</evidence>
<dbReference type="Pfam" id="PF07683">
    <property type="entry name" value="CobW_C"/>
    <property type="match status" value="1"/>
</dbReference>
<evidence type="ECO:0000313" key="8">
    <source>
        <dbReference type="EMBL" id="TDU28007.1"/>
    </source>
</evidence>
<dbReference type="GO" id="GO:0000166">
    <property type="term" value="F:nucleotide binding"/>
    <property type="evidence" value="ECO:0007669"/>
    <property type="project" value="UniProtKB-KW"/>
</dbReference>
<keyword evidence="1" id="KW-0547">Nucleotide-binding</keyword>
<dbReference type="InterPro" id="IPR011629">
    <property type="entry name" value="CobW-like_C"/>
</dbReference>
<evidence type="ECO:0000256" key="3">
    <source>
        <dbReference type="ARBA" id="ARBA00023186"/>
    </source>
</evidence>
<comment type="similarity">
    <text evidence="4">Belongs to the SIMIBI class G3E GTPase family. ZNG1 subfamily.</text>
</comment>
<dbReference type="CDD" id="cd03112">
    <property type="entry name" value="CobW-like"/>
    <property type="match status" value="1"/>
</dbReference>
<keyword evidence="9" id="KW-1185">Reference proteome</keyword>
<dbReference type="Proteomes" id="UP000295341">
    <property type="component" value="Unassembled WGS sequence"/>
</dbReference>
<dbReference type="GO" id="GO:0005737">
    <property type="term" value="C:cytoplasm"/>
    <property type="evidence" value="ECO:0007669"/>
    <property type="project" value="TreeGrafter"/>
</dbReference>
<feature type="domain" description="CobW C-terminal" evidence="7">
    <location>
        <begin position="236"/>
        <end position="330"/>
    </location>
</feature>
<gene>
    <name evidence="8" type="ORF">DFR24_2366</name>
</gene>
<organism evidence="8 9">
    <name type="scientific">Panacagrimonas perspica</name>
    <dbReference type="NCBI Taxonomy" id="381431"/>
    <lineage>
        <taxon>Bacteria</taxon>
        <taxon>Pseudomonadati</taxon>
        <taxon>Pseudomonadota</taxon>
        <taxon>Gammaproteobacteria</taxon>
        <taxon>Nevskiales</taxon>
        <taxon>Nevskiaceae</taxon>
        <taxon>Panacagrimonas</taxon>
    </lineage>
</organism>
<dbReference type="RefSeq" id="WP_133881598.1">
    <property type="nucleotide sequence ID" value="NZ_MWIN01000010.1"/>
</dbReference>
<comment type="function">
    <text evidence="5">Zinc chaperone that directly transfers zinc cofactor to target proteins, thereby activating them. Zinc is transferred from the CXCC motif in the GTPase domain to the zinc binding site in target proteins in a process requiring GTP hydrolysis.</text>
</comment>
<reference evidence="8 9" key="1">
    <citation type="submission" date="2019-03" db="EMBL/GenBank/DDBJ databases">
        <title>Genomic Encyclopedia of Type Strains, Phase IV (KMG-IV): sequencing the most valuable type-strain genomes for metagenomic binning, comparative biology and taxonomic classification.</title>
        <authorList>
            <person name="Goeker M."/>
        </authorList>
    </citation>
    <scope>NUCLEOTIDE SEQUENCE [LARGE SCALE GENOMIC DNA]</scope>
    <source>
        <strain evidence="8 9">DSM 26377</strain>
    </source>
</reference>
<proteinExistence type="inferred from homology"/>
<dbReference type="SUPFAM" id="SSF90002">
    <property type="entry name" value="Hypothetical protein YjiA, C-terminal domain"/>
    <property type="match status" value="1"/>
</dbReference>
<dbReference type="PANTHER" id="PTHR13748:SF62">
    <property type="entry name" value="COBW DOMAIN-CONTAINING PROTEIN"/>
    <property type="match status" value="1"/>
</dbReference>
<name>A0A4V3URM2_9GAMM</name>
<evidence type="ECO:0000259" key="7">
    <source>
        <dbReference type="SMART" id="SM00833"/>
    </source>
</evidence>
<dbReference type="InterPro" id="IPR051316">
    <property type="entry name" value="Zinc-reg_GTPase_activator"/>
</dbReference>
<dbReference type="Gene3D" id="3.40.50.300">
    <property type="entry name" value="P-loop containing nucleotide triphosphate hydrolases"/>
    <property type="match status" value="1"/>
</dbReference>
<dbReference type="Pfam" id="PF02492">
    <property type="entry name" value="cobW"/>
    <property type="match status" value="1"/>
</dbReference>
<dbReference type="InterPro" id="IPR027417">
    <property type="entry name" value="P-loop_NTPase"/>
</dbReference>
<accession>A0A4V3URM2</accession>
<dbReference type="SUPFAM" id="SSF52540">
    <property type="entry name" value="P-loop containing nucleoside triphosphate hydrolases"/>
    <property type="match status" value="1"/>
</dbReference>
<dbReference type="Gene3D" id="3.30.1220.10">
    <property type="entry name" value="CobW-like, C-terminal domain"/>
    <property type="match status" value="1"/>
</dbReference>
<dbReference type="PANTHER" id="PTHR13748">
    <property type="entry name" value="COBW-RELATED"/>
    <property type="match status" value="1"/>
</dbReference>
<protein>
    <submittedName>
        <fullName evidence="8">G3E family GTPase</fullName>
    </submittedName>
</protein>